<dbReference type="SMART" id="SM00382">
    <property type="entry name" value="AAA"/>
    <property type="match status" value="1"/>
</dbReference>
<evidence type="ECO:0000256" key="3">
    <source>
        <dbReference type="ARBA" id="ARBA00022840"/>
    </source>
</evidence>
<reference evidence="5 6" key="2">
    <citation type="submission" date="2009-02" db="EMBL/GenBank/DDBJ databases">
        <title>Draft genome sequence of Holdemania filiformis DSM 12042.</title>
        <authorList>
            <person name="Sudarsanam P."/>
            <person name="Ley R."/>
            <person name="Guruge J."/>
            <person name="Turnbaugh P.J."/>
            <person name="Mahowald M."/>
            <person name="Liep D."/>
            <person name="Gordon J."/>
        </authorList>
    </citation>
    <scope>NUCLEOTIDE SEQUENCE [LARGE SCALE GENOMIC DNA]</scope>
    <source>
        <strain evidence="5 6">DSM 12042</strain>
    </source>
</reference>
<dbReference type="HOGENOM" id="CLU_000604_1_2_9"/>
<evidence type="ECO:0000259" key="4">
    <source>
        <dbReference type="PROSITE" id="PS50893"/>
    </source>
</evidence>
<keyword evidence="3 5" id="KW-0067">ATP-binding</keyword>
<dbReference type="InterPro" id="IPR027417">
    <property type="entry name" value="P-loop_NTPase"/>
</dbReference>
<dbReference type="InterPro" id="IPR003439">
    <property type="entry name" value="ABC_transporter-like_ATP-bd"/>
</dbReference>
<name>B9YE55_9FIRM</name>
<dbReference type="PANTHER" id="PTHR42939">
    <property type="entry name" value="ABC TRANSPORTER ATP-BINDING PROTEIN ALBC-RELATED"/>
    <property type="match status" value="1"/>
</dbReference>
<evidence type="ECO:0000313" key="5">
    <source>
        <dbReference type="EMBL" id="EEF65752.1"/>
    </source>
</evidence>
<dbReference type="InterPro" id="IPR003593">
    <property type="entry name" value="AAA+_ATPase"/>
</dbReference>
<dbReference type="STRING" id="545696.HOLDEFILI_04129"/>
<dbReference type="InterPro" id="IPR017871">
    <property type="entry name" value="ABC_transporter-like_CS"/>
</dbReference>
<dbReference type="SUPFAM" id="SSF52540">
    <property type="entry name" value="P-loop containing nucleoside triphosphate hydrolases"/>
    <property type="match status" value="1"/>
</dbReference>
<keyword evidence="1" id="KW-0813">Transport</keyword>
<dbReference type="Proteomes" id="UP000005950">
    <property type="component" value="Unassembled WGS sequence"/>
</dbReference>
<accession>B9YE55</accession>
<dbReference type="GO" id="GO:0016887">
    <property type="term" value="F:ATP hydrolysis activity"/>
    <property type="evidence" value="ECO:0007669"/>
    <property type="project" value="InterPro"/>
</dbReference>
<comment type="caution">
    <text evidence="5">The sequence shown here is derived from an EMBL/GenBank/DDBJ whole genome shotgun (WGS) entry which is preliminary data.</text>
</comment>
<evidence type="ECO:0000313" key="6">
    <source>
        <dbReference type="Proteomes" id="UP000005950"/>
    </source>
</evidence>
<sequence>MISMIEVYHVTKKYGLFKAVDDLSLTANNGRITILLGPNGAGKSTTIKSIAGLLKFDGKILIDGFPNSSVDAKRRFGYIPETPVLYDQLTIREHIQFISRAYQSEQGEIRAQALLERLELADKTKKTARELSKGMSQKLSMVLALLADPDSILIDEPMIGLDPAAIETVLQLLKELRDEGKSILISTHIIDMFESLWDDAYILHQGKIVREVRREDLGDQSLKEIFFACTQGEQG</sequence>
<organism evidence="5 6">
    <name type="scientific">Holdemania filiformis DSM 12042</name>
    <dbReference type="NCBI Taxonomy" id="545696"/>
    <lineage>
        <taxon>Bacteria</taxon>
        <taxon>Bacillati</taxon>
        <taxon>Bacillota</taxon>
        <taxon>Erysipelotrichia</taxon>
        <taxon>Erysipelotrichales</taxon>
        <taxon>Erysipelotrichaceae</taxon>
        <taxon>Holdemania</taxon>
    </lineage>
</organism>
<feature type="domain" description="ABC transporter" evidence="4">
    <location>
        <begin position="5"/>
        <end position="230"/>
    </location>
</feature>
<dbReference type="PROSITE" id="PS00211">
    <property type="entry name" value="ABC_TRANSPORTER_1"/>
    <property type="match status" value="1"/>
</dbReference>
<dbReference type="PANTHER" id="PTHR42939:SF1">
    <property type="entry name" value="ABC TRANSPORTER ATP-BINDING PROTEIN ALBC-RELATED"/>
    <property type="match status" value="1"/>
</dbReference>
<evidence type="ECO:0000256" key="2">
    <source>
        <dbReference type="ARBA" id="ARBA00022741"/>
    </source>
</evidence>
<proteinExistence type="predicted"/>
<dbReference type="CDD" id="cd03230">
    <property type="entry name" value="ABC_DR_subfamily_A"/>
    <property type="match status" value="1"/>
</dbReference>
<reference evidence="5 6" key="1">
    <citation type="submission" date="2008-12" db="EMBL/GenBank/DDBJ databases">
        <authorList>
            <person name="Fulton L."/>
            <person name="Clifton S."/>
            <person name="Fulton B."/>
            <person name="Xu J."/>
            <person name="Minx P."/>
            <person name="Pepin K.H."/>
            <person name="Johnson M."/>
            <person name="Bhonagiri V."/>
            <person name="Nash W.E."/>
            <person name="Mardis E.R."/>
            <person name="Wilson R.K."/>
        </authorList>
    </citation>
    <scope>NUCLEOTIDE SEQUENCE [LARGE SCALE GENOMIC DNA]</scope>
    <source>
        <strain evidence="5 6">DSM 12042</strain>
    </source>
</reference>
<dbReference type="AlphaFoldDB" id="B9YE55"/>
<dbReference type="Gene3D" id="3.40.50.300">
    <property type="entry name" value="P-loop containing nucleotide triphosphate hydrolases"/>
    <property type="match status" value="1"/>
</dbReference>
<protein>
    <submittedName>
        <fullName evidence="5">ABC transporter, ATP-binding protein</fullName>
    </submittedName>
</protein>
<dbReference type="eggNOG" id="COG1131">
    <property type="taxonomic scope" value="Bacteria"/>
</dbReference>
<keyword evidence="2" id="KW-0547">Nucleotide-binding</keyword>
<dbReference type="InterPro" id="IPR051782">
    <property type="entry name" value="ABC_Transporter_VariousFunc"/>
</dbReference>
<gene>
    <name evidence="5" type="ORF">HOLDEFILI_04129</name>
</gene>
<dbReference type="GO" id="GO:0005524">
    <property type="term" value="F:ATP binding"/>
    <property type="evidence" value="ECO:0007669"/>
    <property type="project" value="UniProtKB-KW"/>
</dbReference>
<evidence type="ECO:0000256" key="1">
    <source>
        <dbReference type="ARBA" id="ARBA00022448"/>
    </source>
</evidence>
<dbReference type="Pfam" id="PF00005">
    <property type="entry name" value="ABC_tran"/>
    <property type="match status" value="1"/>
</dbReference>
<dbReference type="EMBL" id="ACCF01000259">
    <property type="protein sequence ID" value="EEF65752.1"/>
    <property type="molecule type" value="Genomic_DNA"/>
</dbReference>
<dbReference type="PROSITE" id="PS50893">
    <property type="entry name" value="ABC_TRANSPORTER_2"/>
    <property type="match status" value="1"/>
</dbReference>